<keyword evidence="4" id="KW-0808">Transferase</keyword>
<dbReference type="PANTHER" id="PTHR41523">
    <property type="entry name" value="TWO-COMPONENT SYSTEM SENSOR PROTEIN"/>
    <property type="match status" value="1"/>
</dbReference>
<dbReference type="PANTHER" id="PTHR41523:SF7">
    <property type="entry name" value="HISTIDINE KINASE"/>
    <property type="match status" value="1"/>
</dbReference>
<proteinExistence type="predicted"/>
<comment type="caution">
    <text evidence="8">The sequence shown here is derived from an EMBL/GenBank/DDBJ whole genome shotgun (WGS) entry which is preliminary data.</text>
</comment>
<dbReference type="RefSeq" id="WP_152712874.1">
    <property type="nucleotide sequence ID" value="NZ_VOSJ01000057.1"/>
</dbReference>
<organism evidence="8 9">
    <name type="scientific">Microvirga tunisiensis</name>
    <dbReference type="NCBI Taxonomy" id="2108360"/>
    <lineage>
        <taxon>Bacteria</taxon>
        <taxon>Pseudomonadati</taxon>
        <taxon>Pseudomonadota</taxon>
        <taxon>Alphaproteobacteria</taxon>
        <taxon>Hyphomicrobiales</taxon>
        <taxon>Methylobacteriaceae</taxon>
        <taxon>Microvirga</taxon>
    </lineage>
</organism>
<reference evidence="8 9" key="1">
    <citation type="journal article" date="2019" name="Syst. Appl. Microbiol.">
        <title>Microvirga tunisiensis sp. nov., a root nodule symbiotic bacterium isolated from Lupinus micranthus and L. luteus grown in Northern Tunisia.</title>
        <authorList>
            <person name="Msaddak A."/>
            <person name="Rejili M."/>
            <person name="Duran D."/>
            <person name="Mars M."/>
            <person name="Palacios J.M."/>
            <person name="Ruiz-Argueso T."/>
            <person name="Rey L."/>
            <person name="Imperial J."/>
        </authorList>
    </citation>
    <scope>NUCLEOTIDE SEQUENCE [LARGE SCALE GENOMIC DNA]</scope>
    <source>
        <strain evidence="8 9">Lmie10</strain>
    </source>
</reference>
<keyword evidence="5" id="KW-0547">Nucleotide-binding</keyword>
<dbReference type="Proteomes" id="UP000403266">
    <property type="component" value="Unassembled WGS sequence"/>
</dbReference>
<keyword evidence="6 8" id="KW-0418">Kinase</keyword>
<sequence>MWAVTAGAGQPALLVEWVESGGPHVKKPERQGFGSKLIQRGLAQQLGGEIKLDFVPTGIRCVITFPISTMASDQNDMDEARGRYAS</sequence>
<gene>
    <name evidence="8" type="ORF">FS320_16165</name>
</gene>
<evidence type="ECO:0000256" key="1">
    <source>
        <dbReference type="ARBA" id="ARBA00000085"/>
    </source>
</evidence>
<dbReference type="GO" id="GO:0005524">
    <property type="term" value="F:ATP binding"/>
    <property type="evidence" value="ECO:0007669"/>
    <property type="project" value="UniProtKB-KW"/>
</dbReference>
<evidence type="ECO:0000313" key="9">
    <source>
        <dbReference type="Proteomes" id="UP000403266"/>
    </source>
</evidence>
<evidence type="ECO:0000256" key="3">
    <source>
        <dbReference type="ARBA" id="ARBA00022553"/>
    </source>
</evidence>
<keyword evidence="3" id="KW-0597">Phosphoprotein</keyword>
<keyword evidence="9" id="KW-1185">Reference proteome</keyword>
<accession>A0A5N7MJ35</accession>
<dbReference type="OrthoDB" id="9816309at2"/>
<evidence type="ECO:0000256" key="2">
    <source>
        <dbReference type="ARBA" id="ARBA00012438"/>
    </source>
</evidence>
<evidence type="ECO:0000256" key="7">
    <source>
        <dbReference type="ARBA" id="ARBA00022840"/>
    </source>
</evidence>
<evidence type="ECO:0000256" key="5">
    <source>
        <dbReference type="ARBA" id="ARBA00022741"/>
    </source>
</evidence>
<name>A0A5N7MJ35_9HYPH</name>
<dbReference type="EMBL" id="VOSK01000058">
    <property type="protein sequence ID" value="MPR26710.1"/>
    <property type="molecule type" value="Genomic_DNA"/>
</dbReference>
<evidence type="ECO:0000256" key="6">
    <source>
        <dbReference type="ARBA" id="ARBA00022777"/>
    </source>
</evidence>
<dbReference type="GO" id="GO:0004673">
    <property type="term" value="F:protein histidine kinase activity"/>
    <property type="evidence" value="ECO:0007669"/>
    <property type="project" value="UniProtKB-EC"/>
</dbReference>
<comment type="catalytic activity">
    <reaction evidence="1">
        <text>ATP + protein L-histidine = ADP + protein N-phospho-L-histidine.</text>
        <dbReference type="EC" id="2.7.13.3"/>
    </reaction>
</comment>
<dbReference type="AlphaFoldDB" id="A0A5N7MJ35"/>
<evidence type="ECO:0000256" key="4">
    <source>
        <dbReference type="ARBA" id="ARBA00022679"/>
    </source>
</evidence>
<evidence type="ECO:0000313" key="8">
    <source>
        <dbReference type="EMBL" id="MPR26710.1"/>
    </source>
</evidence>
<protein>
    <recommendedName>
        <fullName evidence="2">histidine kinase</fullName>
        <ecNumber evidence="2">2.7.13.3</ecNumber>
    </recommendedName>
</protein>
<keyword evidence="7" id="KW-0067">ATP-binding</keyword>
<dbReference type="EC" id="2.7.13.3" evidence="2"/>